<dbReference type="EMBL" id="MN739021">
    <property type="protein sequence ID" value="QHT35433.1"/>
    <property type="molecule type" value="Genomic_DNA"/>
</dbReference>
<feature type="compositionally biased region" description="Polar residues" evidence="1">
    <location>
        <begin position="231"/>
        <end position="246"/>
    </location>
</feature>
<sequence>MEHLKNLLQHFKERMPGVKFPKASDELFAHIEKELLPHLMEIVKKDNTLFTDPDLAPELFPDIKVKWDGSDESWHKVRMALLYAVLHGNPKEKFAAIFEQIKGAIPGGRQDEVMAILENEETQDSLKEIIDLIMNTRLASVIGDLVQSVKFEDLDINLEDPDEMIRLMQNPHDSEALKTIMERAQEILKDRIASGKINQQELIREIEMLRAKMTSSFGKYMNEMVVGQREQPATGNTSKQILSNSPEARRARMMARLQRKLGEKSRK</sequence>
<proteinExistence type="predicted"/>
<dbReference type="AlphaFoldDB" id="A0A6C0F472"/>
<reference evidence="2" key="1">
    <citation type="journal article" date="2020" name="Nature">
        <title>Giant virus diversity and host interactions through global metagenomics.</title>
        <authorList>
            <person name="Schulz F."/>
            <person name="Roux S."/>
            <person name="Paez-Espino D."/>
            <person name="Jungbluth S."/>
            <person name="Walsh D.A."/>
            <person name="Denef V.J."/>
            <person name="McMahon K.D."/>
            <person name="Konstantinidis K.T."/>
            <person name="Eloe-Fadrosh E.A."/>
            <person name="Kyrpides N.C."/>
            <person name="Woyke T."/>
        </authorList>
    </citation>
    <scope>NUCLEOTIDE SEQUENCE</scope>
    <source>
        <strain evidence="2">GVMAG-M-3300009180-45</strain>
    </source>
</reference>
<feature type="region of interest" description="Disordered" evidence="1">
    <location>
        <begin position="229"/>
        <end position="249"/>
    </location>
</feature>
<accession>A0A6C0F472</accession>
<evidence type="ECO:0000313" key="2">
    <source>
        <dbReference type="EMBL" id="QHT35433.1"/>
    </source>
</evidence>
<protein>
    <submittedName>
        <fullName evidence="2">Uncharacterized protein</fullName>
    </submittedName>
</protein>
<name>A0A6C0F472_9ZZZZ</name>
<organism evidence="2">
    <name type="scientific">viral metagenome</name>
    <dbReference type="NCBI Taxonomy" id="1070528"/>
    <lineage>
        <taxon>unclassified sequences</taxon>
        <taxon>metagenomes</taxon>
        <taxon>organismal metagenomes</taxon>
    </lineage>
</organism>
<evidence type="ECO:0000256" key="1">
    <source>
        <dbReference type="SAM" id="MobiDB-lite"/>
    </source>
</evidence>